<dbReference type="InterPro" id="IPR053151">
    <property type="entry name" value="RNase_H-like"/>
</dbReference>
<reference evidence="2 3" key="1">
    <citation type="submission" date="2024-11" db="EMBL/GenBank/DDBJ databases">
        <title>A near-complete genome assembly of Cinchona calisaya.</title>
        <authorList>
            <person name="Lian D.C."/>
            <person name="Zhao X.W."/>
            <person name="Wei L."/>
        </authorList>
    </citation>
    <scope>NUCLEOTIDE SEQUENCE [LARGE SCALE GENOMIC DNA]</scope>
    <source>
        <tissue evidence="2">Nenye</tissue>
    </source>
</reference>
<dbReference type="PANTHER" id="PTHR47723">
    <property type="entry name" value="OS05G0353850 PROTEIN"/>
    <property type="match status" value="1"/>
</dbReference>
<proteinExistence type="predicted"/>
<gene>
    <name evidence="2" type="ORF">ACH5RR_032567</name>
</gene>
<dbReference type="CDD" id="cd06222">
    <property type="entry name" value="RNase_H_like"/>
    <property type="match status" value="1"/>
</dbReference>
<dbReference type="Gene3D" id="3.30.420.10">
    <property type="entry name" value="Ribonuclease H-like superfamily/Ribonuclease H"/>
    <property type="match status" value="1"/>
</dbReference>
<dbReference type="Pfam" id="PF13456">
    <property type="entry name" value="RVT_3"/>
    <property type="match status" value="1"/>
</dbReference>
<dbReference type="InterPro" id="IPR002156">
    <property type="entry name" value="RNaseH_domain"/>
</dbReference>
<evidence type="ECO:0000313" key="2">
    <source>
        <dbReference type="EMBL" id="KAL3507185.1"/>
    </source>
</evidence>
<comment type="caution">
    <text evidence="2">The sequence shown here is derived from an EMBL/GenBank/DDBJ whole genome shotgun (WGS) entry which is preliminary data.</text>
</comment>
<evidence type="ECO:0000259" key="1">
    <source>
        <dbReference type="Pfam" id="PF13456"/>
    </source>
</evidence>
<keyword evidence="3" id="KW-1185">Reference proteome</keyword>
<dbReference type="InterPro" id="IPR036397">
    <property type="entry name" value="RNaseH_sf"/>
</dbReference>
<dbReference type="AlphaFoldDB" id="A0ABD2YIG8"/>
<dbReference type="SUPFAM" id="SSF53098">
    <property type="entry name" value="Ribonuclease H-like"/>
    <property type="match status" value="1"/>
</dbReference>
<protein>
    <recommendedName>
        <fullName evidence="1">RNase H type-1 domain-containing protein</fullName>
    </recommendedName>
</protein>
<dbReference type="InterPro" id="IPR012337">
    <property type="entry name" value="RNaseH-like_sf"/>
</dbReference>
<name>A0ABD2YIG8_9GENT</name>
<dbReference type="InterPro" id="IPR044730">
    <property type="entry name" value="RNase_H-like_dom_plant"/>
</dbReference>
<sequence>MRTRYGSKDVLFPSPTWWRMLKLKDMTNANFHKLIYKRDSRSWFNNWLGEAPLADLVEGELQQPGTMIAEIYSNEDGWNSANLRQLLPSPLVQRVQAHKMFLSNQPDTYIWKESSSGRFTLSSASGLDAFCYCLRHSTENHGNVFAPTSVVVIAILKIFARTVEYSDRSIHMLVHLGSRQLNYYEDHSIRPQWPIRNVHSMFSAIVVRSPLLIRHDQASVITASSLSIYITQPAIRRSLAVSWKKPTYGIKMNVDGSLFGNPEPSRIGGIVRDRFNRVIIGFLKSLQYNAMNIEAEAIALLHDLRLCDEQGIRHVHIETDPPSLYEIILGKVATPWSIDVVAIQI</sequence>
<dbReference type="EMBL" id="JBJUIK010000013">
    <property type="protein sequence ID" value="KAL3507185.1"/>
    <property type="molecule type" value="Genomic_DNA"/>
</dbReference>
<organism evidence="2 3">
    <name type="scientific">Cinchona calisaya</name>
    <dbReference type="NCBI Taxonomy" id="153742"/>
    <lineage>
        <taxon>Eukaryota</taxon>
        <taxon>Viridiplantae</taxon>
        <taxon>Streptophyta</taxon>
        <taxon>Embryophyta</taxon>
        <taxon>Tracheophyta</taxon>
        <taxon>Spermatophyta</taxon>
        <taxon>Magnoliopsida</taxon>
        <taxon>eudicotyledons</taxon>
        <taxon>Gunneridae</taxon>
        <taxon>Pentapetalae</taxon>
        <taxon>asterids</taxon>
        <taxon>lamiids</taxon>
        <taxon>Gentianales</taxon>
        <taxon>Rubiaceae</taxon>
        <taxon>Cinchonoideae</taxon>
        <taxon>Cinchoneae</taxon>
        <taxon>Cinchona</taxon>
    </lineage>
</organism>
<dbReference type="Proteomes" id="UP001630127">
    <property type="component" value="Unassembled WGS sequence"/>
</dbReference>
<evidence type="ECO:0000313" key="3">
    <source>
        <dbReference type="Proteomes" id="UP001630127"/>
    </source>
</evidence>
<accession>A0ABD2YIG8</accession>
<dbReference type="PANTHER" id="PTHR47723:SF19">
    <property type="entry name" value="POLYNUCLEOTIDYL TRANSFERASE, RIBONUCLEASE H-LIKE SUPERFAMILY PROTEIN"/>
    <property type="match status" value="1"/>
</dbReference>
<feature type="domain" description="RNase H type-1" evidence="1">
    <location>
        <begin position="253"/>
        <end position="331"/>
    </location>
</feature>